<dbReference type="Proteomes" id="UP001152130">
    <property type="component" value="Unassembled WGS sequence"/>
</dbReference>
<evidence type="ECO:0000256" key="1">
    <source>
        <dbReference type="SAM" id="Coils"/>
    </source>
</evidence>
<dbReference type="EMBL" id="JAPDHF010000001">
    <property type="protein sequence ID" value="KAJ4023825.1"/>
    <property type="molecule type" value="Genomic_DNA"/>
</dbReference>
<dbReference type="OrthoDB" id="2363873at2759"/>
<protein>
    <submittedName>
        <fullName evidence="2">Uncharacterized protein</fullName>
    </submittedName>
</protein>
<sequence length="314" mass="35258">MTRQTGGVKLLSESYVFVIPNTAAEESPVLLALAESANEKGKEAFVRVTDFDLDAVNCLIEFLKRSEYEVNCALLPSVKALAGTGKDPAEALFIRDLLIRHVHMSGMGLRYKIPKLSEFARKQIEKIISLHWNDGAFLGVVRVALKYKGDHELHMTLFAAARPHLYSLIATDEFDPSWVLRSFRSHLRVPVSNEKGLQGPTSFEIEELRKRVSDLRIERDELEHRLSEQDEPPKRAIKEVNTAQGPETSAELNELHRKVSELSASNENLQAENAALRTQVDDLRTKSEATSSEQDALQQLITILTSSKKKAEQD</sequence>
<name>A0A9W8Q0V3_9HYPO</name>
<evidence type="ECO:0000313" key="2">
    <source>
        <dbReference type="EMBL" id="KAJ4023825.1"/>
    </source>
</evidence>
<gene>
    <name evidence="2" type="ORF">NW766_000048</name>
</gene>
<keyword evidence="3" id="KW-1185">Reference proteome</keyword>
<accession>A0A9W8Q0V3</accession>
<reference evidence="2" key="1">
    <citation type="submission" date="2022-10" db="EMBL/GenBank/DDBJ databases">
        <title>Fusarium specimens isolated from Avocado Roots.</title>
        <authorList>
            <person name="Stajich J."/>
            <person name="Roper C."/>
            <person name="Heimlech-Rivalta G."/>
        </authorList>
    </citation>
    <scope>NUCLEOTIDE SEQUENCE</scope>
    <source>
        <strain evidence="2">CF00143</strain>
    </source>
</reference>
<evidence type="ECO:0000313" key="3">
    <source>
        <dbReference type="Proteomes" id="UP001152130"/>
    </source>
</evidence>
<proteinExistence type="predicted"/>
<keyword evidence="1" id="KW-0175">Coiled coil</keyword>
<dbReference type="AlphaFoldDB" id="A0A9W8Q0V3"/>
<organism evidence="2 3">
    <name type="scientific">Fusarium irregulare</name>
    <dbReference type="NCBI Taxonomy" id="2494466"/>
    <lineage>
        <taxon>Eukaryota</taxon>
        <taxon>Fungi</taxon>
        <taxon>Dikarya</taxon>
        <taxon>Ascomycota</taxon>
        <taxon>Pezizomycotina</taxon>
        <taxon>Sordariomycetes</taxon>
        <taxon>Hypocreomycetidae</taxon>
        <taxon>Hypocreales</taxon>
        <taxon>Nectriaceae</taxon>
        <taxon>Fusarium</taxon>
        <taxon>Fusarium incarnatum-equiseti species complex</taxon>
    </lineage>
</organism>
<feature type="coiled-coil region" evidence="1">
    <location>
        <begin position="252"/>
        <end position="286"/>
    </location>
</feature>
<comment type="caution">
    <text evidence="2">The sequence shown here is derived from an EMBL/GenBank/DDBJ whole genome shotgun (WGS) entry which is preliminary data.</text>
</comment>